<evidence type="ECO:0000256" key="2">
    <source>
        <dbReference type="ARBA" id="ARBA00022448"/>
    </source>
</evidence>
<dbReference type="PROSITE" id="PS52016">
    <property type="entry name" value="TONB_DEPENDENT_REC_3"/>
    <property type="match status" value="1"/>
</dbReference>
<name>A0AAP2CMB7_9BACT</name>
<organism evidence="10 11">
    <name type="scientific">Litoribacter ruber</name>
    <dbReference type="NCBI Taxonomy" id="702568"/>
    <lineage>
        <taxon>Bacteria</taxon>
        <taxon>Pseudomonadati</taxon>
        <taxon>Bacteroidota</taxon>
        <taxon>Cytophagia</taxon>
        <taxon>Cytophagales</taxon>
        <taxon>Cyclobacteriaceae</taxon>
        <taxon>Litoribacter</taxon>
    </lineage>
</organism>
<sequence length="1073" mass="120167">MRKTLLMGLLCAGMCLAPAHIFAQARASARVVSAEDSLPLPGAVVKVQGTSRVAVTDGDGRFEFTLGAGEYTLEFSMLGYLGKEDLVGFPWEGMRVFALEQESYGLEEVEVLSTGYQQLPKERATGSFVHVDRELVERRVSTGILERLEDVTSGLIFNRRGGPGDQINIRGRSTLFANSQPLIIVDNFPYDGDIQNINPNDVESITVLRDAAAASIWGAQAGNGVIVITTKMGRKGQQPTVSINSNSTFGERPDAFYQPMMSTSEVIGMERELFGRNYYNNQLTNINRPPLTPGVEALFEHRDGLISDSELEGRLSGYGAHDVRSDFDRYFYRPSHLQQYAASVSGGSDYHSYLFSAGYDRNRESLVANENSRISLQARNDWKLLNGRMGIHTTVYYTKATRERGNEGVENVFFNGANPVYAYARMADEAGNPLPVIRDHRTGYKLEAERNGLLNWDYVPLDEIGRNPLVSNSDDLRINSGLSYRVTPDLMAEVQYQYWANRDNTEQHLAYDSYFTRNLINRYTQVDPQGNLTFPIPRTGILDVGNQRAQTHNVRANLRYHRVIGEKHELNALGGIELKDYQLLGSNGRYYGYNPNLTASVPMDFLTRYPMYYNNGSLQAVPFRGGLTDLVDRFYSYYGNLAYNFDRRFDLTVSARRDQSNLFGVDANQRGVPLYSAGAGWLLSNENFYRWEAMPYLKLRSSFGFNGNVDKSLAAETTAIYLTGPGSSINPGLPYGRILNPPNPDLRWERIRIINLGLDFESRSGRVGGNVEYYWKEGLDLIGDAMMPSSSGVSQFRGNTARTSAEGLDLVLNTRNLVGQFGWNSTFLLSTNREIVKEYLLEAPLNNILANGEGTSGLVAPVEGRPLFSLFSYRWAGLDPDTGNPRGYLDGEASSNYVGIINNTAVEDLIYHGSARPTLFGALRNDFSYAGFTLSVNISYRMGYFYRRESVLYNQVLTGTRGHGDFGLRWQAPGDELRTDVPSLPMGANLNRDNVYRFSEVLVERGDHIRLQDVNLTYDLPVGRWNLPVSRVQTYVYANNLGILWKASDDPLDPDFRSMRPLRSVSLGARIDF</sequence>
<dbReference type="Proteomes" id="UP001319104">
    <property type="component" value="Unassembled WGS sequence"/>
</dbReference>
<feature type="signal peptide" evidence="8">
    <location>
        <begin position="1"/>
        <end position="19"/>
    </location>
</feature>
<gene>
    <name evidence="10" type="ORF">KI659_18265</name>
</gene>
<dbReference type="AlphaFoldDB" id="A0AAP2CMB7"/>
<keyword evidence="6 7" id="KW-0998">Cell outer membrane</keyword>
<keyword evidence="5 7" id="KW-0472">Membrane</keyword>
<dbReference type="EMBL" id="JAHCMY010000027">
    <property type="protein sequence ID" value="MBS9525971.1"/>
    <property type="molecule type" value="Genomic_DNA"/>
</dbReference>
<comment type="subcellular location">
    <subcellularLocation>
        <location evidence="1 7">Cell outer membrane</location>
        <topology evidence="1 7">Multi-pass membrane protein</topology>
    </subcellularLocation>
</comment>
<comment type="similarity">
    <text evidence="7">Belongs to the TonB-dependent receptor family.</text>
</comment>
<dbReference type="RefSeq" id="WP_213946828.1">
    <property type="nucleotide sequence ID" value="NZ_JAHCMY010000027.1"/>
</dbReference>
<feature type="domain" description="TonB-dependent receptor plug" evidence="9">
    <location>
        <begin position="121"/>
        <end position="225"/>
    </location>
</feature>
<reference evidence="10 11" key="1">
    <citation type="submission" date="2021-05" db="EMBL/GenBank/DDBJ databases">
        <authorList>
            <person name="Zhang Z.D."/>
            <person name="Osman G."/>
        </authorList>
    </citation>
    <scope>NUCLEOTIDE SEQUENCE [LARGE SCALE GENOMIC DNA]</scope>
    <source>
        <strain evidence="10 11">KCTC 32217</strain>
    </source>
</reference>
<evidence type="ECO:0000256" key="8">
    <source>
        <dbReference type="SAM" id="SignalP"/>
    </source>
</evidence>
<dbReference type="InterPro" id="IPR039426">
    <property type="entry name" value="TonB-dep_rcpt-like"/>
</dbReference>
<dbReference type="NCBIfam" id="TIGR04056">
    <property type="entry name" value="OMP_RagA_SusC"/>
    <property type="match status" value="1"/>
</dbReference>
<evidence type="ECO:0000256" key="6">
    <source>
        <dbReference type="ARBA" id="ARBA00023237"/>
    </source>
</evidence>
<keyword evidence="11" id="KW-1185">Reference proteome</keyword>
<feature type="chain" id="PRO_5042906478" evidence="8">
    <location>
        <begin position="20"/>
        <end position="1073"/>
    </location>
</feature>
<keyword evidence="8" id="KW-0732">Signal</keyword>
<accession>A0AAP2CMB7</accession>
<dbReference type="InterPro" id="IPR023996">
    <property type="entry name" value="TonB-dep_OMP_SusC/RagA"/>
</dbReference>
<comment type="caution">
    <text evidence="10">The sequence shown here is derived from an EMBL/GenBank/DDBJ whole genome shotgun (WGS) entry which is preliminary data.</text>
</comment>
<dbReference type="Gene3D" id="2.60.40.1120">
    <property type="entry name" value="Carboxypeptidase-like, regulatory domain"/>
    <property type="match status" value="1"/>
</dbReference>
<evidence type="ECO:0000256" key="7">
    <source>
        <dbReference type="PROSITE-ProRule" id="PRU01360"/>
    </source>
</evidence>
<evidence type="ECO:0000256" key="5">
    <source>
        <dbReference type="ARBA" id="ARBA00023136"/>
    </source>
</evidence>
<keyword evidence="4 7" id="KW-0812">Transmembrane</keyword>
<evidence type="ECO:0000256" key="3">
    <source>
        <dbReference type="ARBA" id="ARBA00022452"/>
    </source>
</evidence>
<dbReference type="Pfam" id="PF13715">
    <property type="entry name" value="CarbopepD_reg_2"/>
    <property type="match status" value="1"/>
</dbReference>
<dbReference type="InterPro" id="IPR012910">
    <property type="entry name" value="Plug_dom"/>
</dbReference>
<protein>
    <submittedName>
        <fullName evidence="10">SusC/RagA family TonB-linked outer membrane protein</fullName>
    </submittedName>
</protein>
<dbReference type="Gene3D" id="2.40.170.20">
    <property type="entry name" value="TonB-dependent receptor, beta-barrel domain"/>
    <property type="match status" value="1"/>
</dbReference>
<evidence type="ECO:0000256" key="1">
    <source>
        <dbReference type="ARBA" id="ARBA00004571"/>
    </source>
</evidence>
<keyword evidence="3 7" id="KW-1134">Transmembrane beta strand</keyword>
<dbReference type="InterPro" id="IPR008969">
    <property type="entry name" value="CarboxyPept-like_regulatory"/>
</dbReference>
<dbReference type="NCBIfam" id="TIGR04057">
    <property type="entry name" value="SusC_RagA_signa"/>
    <property type="match status" value="1"/>
</dbReference>
<dbReference type="SUPFAM" id="SSF56935">
    <property type="entry name" value="Porins"/>
    <property type="match status" value="1"/>
</dbReference>
<dbReference type="SUPFAM" id="SSF49464">
    <property type="entry name" value="Carboxypeptidase regulatory domain-like"/>
    <property type="match status" value="1"/>
</dbReference>
<dbReference type="Pfam" id="PF07715">
    <property type="entry name" value="Plug"/>
    <property type="match status" value="1"/>
</dbReference>
<proteinExistence type="inferred from homology"/>
<evidence type="ECO:0000313" key="11">
    <source>
        <dbReference type="Proteomes" id="UP001319104"/>
    </source>
</evidence>
<dbReference type="InterPro" id="IPR023997">
    <property type="entry name" value="TonB-dep_OMP_SusC/RagA_CS"/>
</dbReference>
<evidence type="ECO:0000256" key="4">
    <source>
        <dbReference type="ARBA" id="ARBA00022692"/>
    </source>
</evidence>
<dbReference type="InterPro" id="IPR036942">
    <property type="entry name" value="Beta-barrel_TonB_sf"/>
</dbReference>
<dbReference type="GO" id="GO:0009279">
    <property type="term" value="C:cell outer membrane"/>
    <property type="evidence" value="ECO:0007669"/>
    <property type="project" value="UniProtKB-SubCell"/>
</dbReference>
<keyword evidence="2 7" id="KW-0813">Transport</keyword>
<evidence type="ECO:0000313" key="10">
    <source>
        <dbReference type="EMBL" id="MBS9525971.1"/>
    </source>
</evidence>
<evidence type="ECO:0000259" key="9">
    <source>
        <dbReference type="Pfam" id="PF07715"/>
    </source>
</evidence>
<dbReference type="InterPro" id="IPR037066">
    <property type="entry name" value="Plug_dom_sf"/>
</dbReference>
<dbReference type="Gene3D" id="2.170.130.10">
    <property type="entry name" value="TonB-dependent receptor, plug domain"/>
    <property type="match status" value="1"/>
</dbReference>